<evidence type="ECO:0000256" key="6">
    <source>
        <dbReference type="SAM" id="Phobius"/>
    </source>
</evidence>
<accession>A0ABM1SFE9</accession>
<dbReference type="SUPFAM" id="SSF48726">
    <property type="entry name" value="Immunoglobulin"/>
    <property type="match status" value="5"/>
</dbReference>
<dbReference type="GeneID" id="106460038"/>
<dbReference type="InterPro" id="IPR003599">
    <property type="entry name" value="Ig_sub"/>
</dbReference>
<protein>
    <submittedName>
        <fullName evidence="9">Irregular chiasm C-roughest protein-like</fullName>
    </submittedName>
</protein>
<dbReference type="Proteomes" id="UP000694941">
    <property type="component" value="Unplaced"/>
</dbReference>
<dbReference type="InterPro" id="IPR013783">
    <property type="entry name" value="Ig-like_fold"/>
</dbReference>
<evidence type="ECO:0000256" key="3">
    <source>
        <dbReference type="ARBA" id="ARBA00023157"/>
    </source>
</evidence>
<dbReference type="PANTHER" id="PTHR11640:SF31">
    <property type="entry name" value="IRREGULAR CHIASM C-ROUGHEST PROTEIN-RELATED"/>
    <property type="match status" value="1"/>
</dbReference>
<feature type="domain" description="Ig-like" evidence="7">
    <location>
        <begin position="143"/>
        <end position="239"/>
    </location>
</feature>
<gene>
    <name evidence="9" type="primary">LOC106460038</name>
</gene>
<dbReference type="Gene3D" id="2.60.40.10">
    <property type="entry name" value="Immunoglobulins"/>
    <property type="match status" value="5"/>
</dbReference>
<dbReference type="Pfam" id="PF13895">
    <property type="entry name" value="Ig_2"/>
    <property type="match status" value="1"/>
</dbReference>
<keyword evidence="2 6" id="KW-0472">Membrane</keyword>
<evidence type="ECO:0000256" key="2">
    <source>
        <dbReference type="ARBA" id="ARBA00023136"/>
    </source>
</evidence>
<evidence type="ECO:0000256" key="4">
    <source>
        <dbReference type="ARBA" id="ARBA00023180"/>
    </source>
</evidence>
<comment type="subcellular location">
    <subcellularLocation>
        <location evidence="1">Membrane</location>
        <topology evidence="1">Single-pass type I membrane protein</topology>
    </subcellularLocation>
</comment>
<keyword evidence="4" id="KW-0325">Glycoprotein</keyword>
<feature type="domain" description="Ig-like" evidence="7">
    <location>
        <begin position="332"/>
        <end position="406"/>
    </location>
</feature>
<proteinExistence type="predicted"/>
<keyword evidence="5" id="KW-0393">Immunoglobulin domain</keyword>
<evidence type="ECO:0000256" key="1">
    <source>
        <dbReference type="ARBA" id="ARBA00004479"/>
    </source>
</evidence>
<evidence type="ECO:0000313" key="9">
    <source>
        <dbReference type="RefSeq" id="XP_022242354.1"/>
    </source>
</evidence>
<dbReference type="SMART" id="SM00408">
    <property type="entry name" value="IGc2"/>
    <property type="match status" value="5"/>
</dbReference>
<feature type="domain" description="Ig-like" evidence="7">
    <location>
        <begin position="26"/>
        <end position="136"/>
    </location>
</feature>
<dbReference type="PROSITE" id="PS50835">
    <property type="entry name" value="IG_LIKE"/>
    <property type="match status" value="5"/>
</dbReference>
<dbReference type="InterPro" id="IPR036179">
    <property type="entry name" value="Ig-like_dom_sf"/>
</dbReference>
<keyword evidence="3" id="KW-1015">Disulfide bond</keyword>
<keyword evidence="6" id="KW-1133">Transmembrane helix</keyword>
<keyword evidence="6" id="KW-0812">Transmembrane</keyword>
<feature type="transmembrane region" description="Helical" evidence="6">
    <location>
        <begin position="519"/>
        <end position="543"/>
    </location>
</feature>
<dbReference type="InterPro" id="IPR003598">
    <property type="entry name" value="Ig_sub2"/>
</dbReference>
<dbReference type="InterPro" id="IPR013162">
    <property type="entry name" value="CD80_C2-set"/>
</dbReference>
<dbReference type="InterPro" id="IPR051275">
    <property type="entry name" value="Cell_adhesion_signaling"/>
</dbReference>
<evidence type="ECO:0000256" key="5">
    <source>
        <dbReference type="ARBA" id="ARBA00023319"/>
    </source>
</evidence>
<name>A0ABM1SFE9_LIMPO</name>
<dbReference type="Pfam" id="PF13927">
    <property type="entry name" value="Ig_3"/>
    <property type="match status" value="2"/>
</dbReference>
<organism evidence="8 9">
    <name type="scientific">Limulus polyphemus</name>
    <name type="common">Atlantic horseshoe crab</name>
    <dbReference type="NCBI Taxonomy" id="6850"/>
    <lineage>
        <taxon>Eukaryota</taxon>
        <taxon>Metazoa</taxon>
        <taxon>Ecdysozoa</taxon>
        <taxon>Arthropoda</taxon>
        <taxon>Chelicerata</taxon>
        <taxon>Merostomata</taxon>
        <taxon>Xiphosura</taxon>
        <taxon>Limulidae</taxon>
        <taxon>Limulus</taxon>
    </lineage>
</organism>
<dbReference type="SMART" id="SM00409">
    <property type="entry name" value="IG"/>
    <property type="match status" value="5"/>
</dbReference>
<reference evidence="9" key="1">
    <citation type="submission" date="2025-08" db="UniProtKB">
        <authorList>
            <consortium name="RefSeq"/>
        </authorList>
    </citation>
    <scope>IDENTIFICATION</scope>
    <source>
        <tissue evidence="9">Muscle</tissue>
    </source>
</reference>
<sequence>MVANTKNLKMAVTAGVQILIIVSMFPVFAERKEDFTQQTFLREPKDKMVILGEDILLPCRVQNKVGMLQWTRDGFGLGSDRELIGFPRYTMVGNDEEGDYSLQVINAQLVDDAEFQCQVGAAEGVTGIRSTTAVLTVLVPPEPPIIVQGDYLWTTTGMTVELTCEARGGRPPAELAWVDGKGDVVETNTDYKTHKLTDGKRSNAILTWKFTPKREDHLKSFTCRSENSALKQPALASITVNVKYAPKLDLLAHSTRILENSNVQFTCKVDANPPEVSFKWYRNDEQILGNNRTVFVLNRLTRENNRDAISCEVSNTIGTTKATHTINVQYGPMFTRKLENVEADLGDRVTLSCDVDSNPKSNIIWTSEHSTKVLGTGPVLVIPKVTPETSGVFECRATVSGFPQVSEKVMIFLKGPPITTAKKTQFGKQGDTVEVECMITSVPKPSRVVWTRNSQILDIDNSRGYEIIKQPLENGMRNLLMIHKAQSEDFGLYNCSVWNEYGHDSVLIQLKRQESIPTLIIIAGSIGGIVFVASVTAVTIMCVRKRSPMKIRKFQSRNKGKDSDTSARDYELKVQVRSTSSVSNENDPGWNITNDVSRAREANDLYKFPAEYSDSVFTPVLETPASNGYVPYVDYTKEYTPPSVQQLARLQCSSQYLEEIDPRFHAGYANPYLRNSHSTLPSPHGVYLNNRGQFFSNTFPQKHYITADPNSAQVQTSTVATHV</sequence>
<feature type="domain" description="Ig-like" evidence="7">
    <location>
        <begin position="416"/>
        <end position="497"/>
    </location>
</feature>
<dbReference type="InterPro" id="IPR007110">
    <property type="entry name" value="Ig-like_dom"/>
</dbReference>
<evidence type="ECO:0000259" key="7">
    <source>
        <dbReference type="PROSITE" id="PS50835"/>
    </source>
</evidence>
<keyword evidence="8" id="KW-1185">Reference proteome</keyword>
<dbReference type="Pfam" id="PF08205">
    <property type="entry name" value="C2-set_2"/>
    <property type="match status" value="1"/>
</dbReference>
<feature type="domain" description="Ig-like" evidence="7">
    <location>
        <begin position="246"/>
        <end position="327"/>
    </location>
</feature>
<evidence type="ECO:0000313" key="8">
    <source>
        <dbReference type="Proteomes" id="UP000694941"/>
    </source>
</evidence>
<dbReference type="RefSeq" id="XP_022242354.1">
    <property type="nucleotide sequence ID" value="XM_022386646.1"/>
</dbReference>
<dbReference type="PANTHER" id="PTHR11640">
    <property type="entry name" value="NEPHRIN"/>
    <property type="match status" value="1"/>
</dbReference>